<dbReference type="FunFam" id="1.10.510.10:FF:000571">
    <property type="entry name" value="Maternal embryonic leucine zipper kinase"/>
    <property type="match status" value="1"/>
</dbReference>
<organism evidence="5 6">
    <name type="scientific">Polyplax serrata</name>
    <name type="common">Common mouse louse</name>
    <dbReference type="NCBI Taxonomy" id="468196"/>
    <lineage>
        <taxon>Eukaryota</taxon>
        <taxon>Metazoa</taxon>
        <taxon>Ecdysozoa</taxon>
        <taxon>Arthropoda</taxon>
        <taxon>Hexapoda</taxon>
        <taxon>Insecta</taxon>
        <taxon>Pterygota</taxon>
        <taxon>Neoptera</taxon>
        <taxon>Paraneoptera</taxon>
        <taxon>Psocodea</taxon>
        <taxon>Troctomorpha</taxon>
        <taxon>Phthiraptera</taxon>
        <taxon>Anoplura</taxon>
        <taxon>Polyplacidae</taxon>
        <taxon>Polyplax</taxon>
    </lineage>
</organism>
<comment type="caution">
    <text evidence="5">The sequence shown here is derived from an EMBL/GenBank/DDBJ whole genome shotgun (WGS) entry which is preliminary data.</text>
</comment>
<feature type="domain" description="Protein kinase" evidence="4">
    <location>
        <begin position="19"/>
        <end position="271"/>
    </location>
</feature>
<evidence type="ECO:0000256" key="3">
    <source>
        <dbReference type="SAM" id="MobiDB-lite"/>
    </source>
</evidence>
<dbReference type="Proteomes" id="UP001372834">
    <property type="component" value="Unassembled WGS sequence"/>
</dbReference>
<dbReference type="GO" id="GO:0005524">
    <property type="term" value="F:ATP binding"/>
    <property type="evidence" value="ECO:0007669"/>
    <property type="project" value="UniProtKB-KW"/>
</dbReference>
<dbReference type="InterPro" id="IPR000719">
    <property type="entry name" value="Prot_kinase_dom"/>
</dbReference>
<feature type="compositionally biased region" description="Basic and acidic residues" evidence="3">
    <location>
        <begin position="351"/>
        <end position="366"/>
    </location>
</feature>
<protein>
    <recommendedName>
        <fullName evidence="4">Protein kinase domain-containing protein</fullName>
    </recommendedName>
</protein>
<evidence type="ECO:0000259" key="4">
    <source>
        <dbReference type="PROSITE" id="PS50011"/>
    </source>
</evidence>
<feature type="region of interest" description="Disordered" evidence="3">
    <location>
        <begin position="316"/>
        <end position="368"/>
    </location>
</feature>
<keyword evidence="2" id="KW-0067">ATP-binding</keyword>
<feature type="compositionally biased region" description="Low complexity" evidence="3">
    <location>
        <begin position="328"/>
        <end position="339"/>
    </location>
</feature>
<accession>A0AAN8SDV7</accession>
<sequence length="387" mass="43215">MPTGSATHFVNDVNSCWVSTAKSALLKGASSIVYKCLRKGRTEWACKILKKNILEKKLVQKEISRLLKLKHPNIVQLRDVFETEDELQLILELANGGELFERIVSRGYFTEDDAAQAVRHVLNALQYLHSNGIVHRGLKPENILYQSESESSLLKLGDFGVNMFFSSEGLANSRAFGLYAPEILQNKECDSSIDLWSLGVITYIMLCGFEPFLDDNNQGDLYERVIEGDWSFPSPWWDDVSDSAKELISRLLSVDPKSRPTAAEALNHPWILGISTSSLNMNETLLRLKEFNARRRFRVATTAVIATRRALSYLPTSKSKDKEDKTVSGSSTDSSADGTAFEDMAAPQVDSMEKHSVEGRTIEEKASSNLVTDLSAQYKDGYAADLR</sequence>
<dbReference type="CDD" id="cd05117">
    <property type="entry name" value="STKc_CAMK"/>
    <property type="match status" value="1"/>
</dbReference>
<dbReference type="PANTHER" id="PTHR24347">
    <property type="entry name" value="SERINE/THREONINE-PROTEIN KINASE"/>
    <property type="match status" value="1"/>
</dbReference>
<name>A0AAN8SDV7_POLSC</name>
<evidence type="ECO:0000313" key="5">
    <source>
        <dbReference type="EMBL" id="KAK6644119.1"/>
    </source>
</evidence>
<keyword evidence="1" id="KW-0547">Nucleotide-binding</keyword>
<dbReference type="PROSITE" id="PS50011">
    <property type="entry name" value="PROTEIN_KINASE_DOM"/>
    <property type="match status" value="1"/>
</dbReference>
<dbReference type="InterPro" id="IPR011009">
    <property type="entry name" value="Kinase-like_dom_sf"/>
</dbReference>
<gene>
    <name evidence="5" type="ORF">RUM43_000386</name>
</gene>
<evidence type="ECO:0000256" key="2">
    <source>
        <dbReference type="ARBA" id="ARBA00022840"/>
    </source>
</evidence>
<dbReference type="SUPFAM" id="SSF56112">
    <property type="entry name" value="Protein kinase-like (PK-like)"/>
    <property type="match status" value="1"/>
</dbReference>
<proteinExistence type="predicted"/>
<dbReference type="Pfam" id="PF00069">
    <property type="entry name" value="Pkinase"/>
    <property type="match status" value="1"/>
</dbReference>
<dbReference type="Gene3D" id="1.10.510.10">
    <property type="entry name" value="Transferase(Phosphotransferase) domain 1"/>
    <property type="match status" value="1"/>
</dbReference>
<dbReference type="Gene3D" id="3.30.200.20">
    <property type="entry name" value="Phosphorylase Kinase, domain 1"/>
    <property type="match status" value="1"/>
</dbReference>
<evidence type="ECO:0000313" key="6">
    <source>
        <dbReference type="Proteomes" id="UP001372834"/>
    </source>
</evidence>
<evidence type="ECO:0000256" key="1">
    <source>
        <dbReference type="ARBA" id="ARBA00022741"/>
    </source>
</evidence>
<dbReference type="AlphaFoldDB" id="A0AAN8SDV7"/>
<dbReference type="EMBL" id="JAWJWE010000001">
    <property type="protein sequence ID" value="KAK6644119.1"/>
    <property type="molecule type" value="Genomic_DNA"/>
</dbReference>
<reference evidence="5 6" key="1">
    <citation type="submission" date="2023-10" db="EMBL/GenBank/DDBJ databases">
        <title>Genomes of two closely related lineages of the louse Polyplax serrata with different host specificities.</title>
        <authorList>
            <person name="Martinu J."/>
            <person name="Tarabai H."/>
            <person name="Stefka J."/>
            <person name="Hypsa V."/>
        </authorList>
    </citation>
    <scope>NUCLEOTIDE SEQUENCE [LARGE SCALE GENOMIC DNA]</scope>
    <source>
        <strain evidence="5">HR10_N</strain>
    </source>
</reference>
<dbReference type="GO" id="GO:0004672">
    <property type="term" value="F:protein kinase activity"/>
    <property type="evidence" value="ECO:0007669"/>
    <property type="project" value="InterPro"/>
</dbReference>